<dbReference type="AlphaFoldDB" id="E3T708"/>
<dbReference type="PANTHER" id="PTHR33608:SF7">
    <property type="entry name" value="DUF58 DOMAIN-CONTAINING PROTEIN"/>
    <property type="match status" value="1"/>
</dbReference>
<sequence>MPLRFEDDFLKKLEHLHVVSKQTFAGQNRADRLTSRRGRGLEFADHRPYAHGDDFRHIDWKAYKRLNRLLLRLFDEEQDLPIYLLIDASRSMAEPAKFDLARRLAAAFCYIGLAHLDRLTILSFDSALRIETAPGRGKGRMVSVFALLEQMETTGTTDLRQACRQFASRRRPKGLTIVISDLLDPQGVDVGLKLLRTLGHDVLAVHVRSQLDRDPGTLGEVRFVDAETGDGRDIDMTPQLAAAYASAWRAHDEQLERFCEQYQVGYLRADAERPFEEVVMDAFRQGRFVA</sequence>
<dbReference type="InterPro" id="IPR002035">
    <property type="entry name" value="VWF_A"/>
</dbReference>
<evidence type="ECO:0000313" key="2">
    <source>
        <dbReference type="EMBL" id="ADC36102.1"/>
    </source>
</evidence>
<evidence type="ECO:0000259" key="1">
    <source>
        <dbReference type="SMART" id="SM00327"/>
    </source>
</evidence>
<protein>
    <recommendedName>
        <fullName evidence="1">VWFA domain-containing protein</fullName>
    </recommendedName>
</protein>
<dbReference type="EMBL" id="GU260712">
    <property type="protein sequence ID" value="ADC36102.1"/>
    <property type="molecule type" value="Genomic_DNA"/>
</dbReference>
<feature type="domain" description="VWFA" evidence="1">
    <location>
        <begin position="79"/>
        <end position="242"/>
    </location>
</feature>
<reference evidence="2" key="2">
    <citation type="journal article" date="2010" name="Appl. Environ. Microbiol.">
        <title>Comparative analysis of acidobacterial genomic fragments from terrestrial and aquatic metagenomic libraries, with emphasis on acidobacteria subdivision 6.</title>
        <authorList>
            <person name="Kielak A.M."/>
            <person name="van Veen J.A."/>
            <person name="Kowalchuk G.A."/>
        </authorList>
    </citation>
    <scope>NUCLEOTIDE SEQUENCE</scope>
</reference>
<dbReference type="CDD" id="cd00198">
    <property type="entry name" value="vWFA"/>
    <property type="match status" value="1"/>
</dbReference>
<name>E3T708_9BACT</name>
<accession>E3T708</accession>
<dbReference type="InterPro" id="IPR036465">
    <property type="entry name" value="vWFA_dom_sf"/>
</dbReference>
<dbReference type="PANTHER" id="PTHR33608">
    <property type="entry name" value="BLL2464 PROTEIN"/>
    <property type="match status" value="1"/>
</dbReference>
<dbReference type="SUPFAM" id="SSF53300">
    <property type="entry name" value="vWA-like"/>
    <property type="match status" value="1"/>
</dbReference>
<dbReference type="Gene3D" id="3.40.50.410">
    <property type="entry name" value="von Willebrand factor, type A domain"/>
    <property type="match status" value="1"/>
</dbReference>
<organism evidence="2">
    <name type="scientific">uncultured bacterium 126</name>
    <dbReference type="NCBI Taxonomy" id="698379"/>
    <lineage>
        <taxon>Bacteria</taxon>
        <taxon>environmental samples</taxon>
    </lineage>
</organism>
<proteinExistence type="predicted"/>
<dbReference type="Pfam" id="PF01882">
    <property type="entry name" value="DUF58"/>
    <property type="match status" value="1"/>
</dbReference>
<dbReference type="InterPro" id="IPR002881">
    <property type="entry name" value="DUF58"/>
</dbReference>
<dbReference type="SMART" id="SM00327">
    <property type="entry name" value="VWA"/>
    <property type="match status" value="1"/>
</dbReference>
<reference evidence="2" key="1">
    <citation type="submission" date="2009-12" db="EMBL/GenBank/DDBJ databases">
        <authorList>
            <person name="Kielak A."/>
            <person name="van Veen J.A."/>
            <person name="Kowalchuk G.A."/>
        </authorList>
    </citation>
    <scope>NUCLEOTIDE SEQUENCE</scope>
</reference>